<dbReference type="Pfam" id="PF01590">
    <property type="entry name" value="GAF"/>
    <property type="match status" value="1"/>
</dbReference>
<dbReference type="PANTHER" id="PTHR43102">
    <property type="entry name" value="SLR1143 PROTEIN"/>
    <property type="match status" value="1"/>
</dbReference>
<name>A0A1F5W7U3_9BACT</name>
<dbReference type="Gene3D" id="3.30.450.40">
    <property type="match status" value="1"/>
</dbReference>
<comment type="caution">
    <text evidence="2">The sequence shown here is derived from an EMBL/GenBank/DDBJ whole genome shotgun (WGS) entry which is preliminary data.</text>
</comment>
<feature type="domain" description="GAF" evidence="1">
    <location>
        <begin position="28"/>
        <end position="155"/>
    </location>
</feature>
<dbReference type="EMBL" id="MFHP01000031">
    <property type="protein sequence ID" value="OGF71620.1"/>
    <property type="molecule type" value="Genomic_DNA"/>
</dbReference>
<dbReference type="PANTHER" id="PTHR43102:SF2">
    <property type="entry name" value="GAF DOMAIN-CONTAINING PROTEIN"/>
    <property type="match status" value="1"/>
</dbReference>
<protein>
    <recommendedName>
        <fullName evidence="1">GAF domain-containing protein</fullName>
    </recommendedName>
</protein>
<dbReference type="AlphaFoldDB" id="A0A1F5W7U3"/>
<dbReference type="Proteomes" id="UP000178743">
    <property type="component" value="Unassembled WGS sequence"/>
</dbReference>
<reference evidence="2 3" key="1">
    <citation type="journal article" date="2016" name="Nat. Commun.">
        <title>Thousands of microbial genomes shed light on interconnected biogeochemical processes in an aquifer system.</title>
        <authorList>
            <person name="Anantharaman K."/>
            <person name="Brown C.T."/>
            <person name="Hug L.A."/>
            <person name="Sharon I."/>
            <person name="Castelle C.J."/>
            <person name="Probst A.J."/>
            <person name="Thomas B.C."/>
            <person name="Singh A."/>
            <person name="Wilkins M.J."/>
            <person name="Karaoz U."/>
            <person name="Brodie E.L."/>
            <person name="Williams K.H."/>
            <person name="Hubbard S.S."/>
            <person name="Banfield J.F."/>
        </authorList>
    </citation>
    <scope>NUCLEOTIDE SEQUENCE [LARGE SCALE GENOMIC DNA]</scope>
</reference>
<accession>A0A1F5W7U3</accession>
<dbReference type="SUPFAM" id="SSF55781">
    <property type="entry name" value="GAF domain-like"/>
    <property type="match status" value="1"/>
</dbReference>
<evidence type="ECO:0000313" key="2">
    <source>
        <dbReference type="EMBL" id="OGF71620.1"/>
    </source>
</evidence>
<sequence>MKLAPIPENEKERLLALRRLKILDTKPDKRLDLLTKTAVKRFDVPISTISIIDEEREWFKSCQGLPKKEGDRAISFCGHAMLAKNIFIVEDTLKDERFADNPYVVGPPYLRFYAGVAIYEHKSGQPIGVFCIKDTEPRTMSPEDISFLINLAEKAEDILNGEA</sequence>
<dbReference type="InterPro" id="IPR003018">
    <property type="entry name" value="GAF"/>
</dbReference>
<proteinExistence type="predicted"/>
<dbReference type="InterPro" id="IPR029016">
    <property type="entry name" value="GAF-like_dom_sf"/>
</dbReference>
<evidence type="ECO:0000313" key="3">
    <source>
        <dbReference type="Proteomes" id="UP000178743"/>
    </source>
</evidence>
<gene>
    <name evidence="2" type="ORF">A3C05_01295</name>
</gene>
<organism evidence="2 3">
    <name type="scientific">Candidatus Giovannonibacteria bacterium RIFCSPHIGHO2_02_FULL_45_40</name>
    <dbReference type="NCBI Taxonomy" id="1798337"/>
    <lineage>
        <taxon>Bacteria</taxon>
        <taxon>Candidatus Giovannoniibacteriota</taxon>
    </lineage>
</organism>
<evidence type="ECO:0000259" key="1">
    <source>
        <dbReference type="Pfam" id="PF01590"/>
    </source>
</evidence>